<evidence type="ECO:0000259" key="2">
    <source>
        <dbReference type="PROSITE" id="PS50937"/>
    </source>
</evidence>
<proteinExistence type="predicted"/>
<dbReference type="RefSeq" id="WP_242337762.1">
    <property type="nucleotide sequence ID" value="NZ_CP071872.1"/>
</dbReference>
<dbReference type="PROSITE" id="PS50937">
    <property type="entry name" value="HTH_MERR_2"/>
    <property type="match status" value="1"/>
</dbReference>
<dbReference type="SMART" id="SM00422">
    <property type="entry name" value="HTH_MERR"/>
    <property type="match status" value="1"/>
</dbReference>
<dbReference type="Proteomes" id="UP000828924">
    <property type="component" value="Chromosome"/>
</dbReference>
<keyword evidence="1" id="KW-0238">DNA-binding</keyword>
<dbReference type="PANTHER" id="PTHR30204">
    <property type="entry name" value="REDOX-CYCLING DRUG-SENSING TRANSCRIPTIONAL ACTIVATOR SOXR"/>
    <property type="match status" value="1"/>
</dbReference>
<gene>
    <name evidence="3" type="ORF">J4032_33565</name>
</gene>
<sequence>MTGQRWSVGEVARASGLTVRALYHYDEIGLAGASERTASGHRRYTEADLRRLYRVRALRGLGLSLEDIGGVLADTPDCPAGELGGMRELLAAQLRALDTQAERIDELRGRIRGLLSRVEDDASMPGPDQFMTTLELMTVYETSFTPEQRQLLADRTTGLGPEAVETARNEFAGLVEEFLRHVEAGTPVTDPAVRELQRRWDAVGNLFHGGDEGVTNVAQTVWQENAQEIARTLPWPPEKFIEVIGYVQQVRASVS</sequence>
<dbReference type="InterPro" id="IPR000551">
    <property type="entry name" value="MerR-type_HTH_dom"/>
</dbReference>
<dbReference type="CDD" id="cd01106">
    <property type="entry name" value="HTH_TipAL-Mta"/>
    <property type="match status" value="1"/>
</dbReference>
<dbReference type="InterPro" id="IPR047057">
    <property type="entry name" value="MerR_fam"/>
</dbReference>
<reference evidence="3 4" key="1">
    <citation type="submission" date="2021-03" db="EMBL/GenBank/DDBJ databases">
        <title>Complete genome of Streptomyces formicae strain 1H-GS9 (DSM 100524).</title>
        <authorList>
            <person name="Atanasov K.E."/>
            <person name="Altabella T."/>
            <person name="Ferrer A."/>
        </authorList>
    </citation>
    <scope>NUCLEOTIDE SEQUENCE [LARGE SCALE GENOMIC DNA]</scope>
    <source>
        <strain evidence="3 4">1H-GS9</strain>
    </source>
</reference>
<name>A0ABY3WSV8_9ACTN</name>
<dbReference type="Pfam" id="PF13411">
    <property type="entry name" value="MerR_1"/>
    <property type="match status" value="1"/>
</dbReference>
<accession>A0ABY3WSV8</accession>
<dbReference type="Gene3D" id="1.10.1660.10">
    <property type="match status" value="1"/>
</dbReference>
<dbReference type="PRINTS" id="PR00040">
    <property type="entry name" value="HTHMERR"/>
</dbReference>
<dbReference type="InterPro" id="IPR009061">
    <property type="entry name" value="DNA-bd_dom_put_sf"/>
</dbReference>
<evidence type="ECO:0000313" key="3">
    <source>
        <dbReference type="EMBL" id="UNM15734.1"/>
    </source>
</evidence>
<feature type="domain" description="HTH merR-type" evidence="2">
    <location>
        <begin position="5"/>
        <end position="74"/>
    </location>
</feature>
<dbReference type="EMBL" id="CP071872">
    <property type="protein sequence ID" value="UNM15734.1"/>
    <property type="molecule type" value="Genomic_DNA"/>
</dbReference>
<evidence type="ECO:0000256" key="1">
    <source>
        <dbReference type="ARBA" id="ARBA00023125"/>
    </source>
</evidence>
<evidence type="ECO:0000313" key="4">
    <source>
        <dbReference type="Proteomes" id="UP000828924"/>
    </source>
</evidence>
<protein>
    <submittedName>
        <fullName evidence="3">MerR family transcriptional regulator</fullName>
    </submittedName>
</protein>
<keyword evidence="4" id="KW-1185">Reference proteome</keyword>
<dbReference type="SUPFAM" id="SSF46955">
    <property type="entry name" value="Putative DNA-binding domain"/>
    <property type="match status" value="1"/>
</dbReference>
<organism evidence="3 4">
    <name type="scientific">Streptomyces formicae</name>
    <dbReference type="NCBI Taxonomy" id="1616117"/>
    <lineage>
        <taxon>Bacteria</taxon>
        <taxon>Bacillati</taxon>
        <taxon>Actinomycetota</taxon>
        <taxon>Actinomycetes</taxon>
        <taxon>Kitasatosporales</taxon>
        <taxon>Streptomycetaceae</taxon>
        <taxon>Streptomyces</taxon>
    </lineage>
</organism>
<dbReference type="PANTHER" id="PTHR30204:SF90">
    <property type="entry name" value="HTH-TYPE TRANSCRIPTIONAL ACTIVATOR MTA"/>
    <property type="match status" value="1"/>
</dbReference>